<keyword evidence="1" id="KW-0732">Signal</keyword>
<dbReference type="PATRIC" id="fig|1365251.3.peg.3939"/>
<organism evidence="2 3">
    <name type="scientific">Pseudoalteromonas luteoviolacea H33</name>
    <dbReference type="NCBI Taxonomy" id="1365251"/>
    <lineage>
        <taxon>Bacteria</taxon>
        <taxon>Pseudomonadati</taxon>
        <taxon>Pseudomonadota</taxon>
        <taxon>Gammaproteobacteria</taxon>
        <taxon>Alteromonadales</taxon>
        <taxon>Pseudoalteromonadaceae</taxon>
        <taxon>Pseudoalteromonas</taxon>
    </lineage>
</organism>
<dbReference type="RefSeq" id="WP_063363205.1">
    <property type="nucleotide sequence ID" value="NZ_AUXZ01000094.1"/>
</dbReference>
<name>A0A167CUJ7_9GAMM</name>
<accession>A0A167CUJ7</accession>
<gene>
    <name evidence="2" type="ORF">N476_22370</name>
</gene>
<comment type="caution">
    <text evidence="2">The sequence shown here is derived from an EMBL/GenBank/DDBJ whole genome shotgun (WGS) entry which is preliminary data.</text>
</comment>
<protein>
    <submittedName>
        <fullName evidence="2">Uncharacterized protein</fullName>
    </submittedName>
</protein>
<reference evidence="2 3" key="1">
    <citation type="submission" date="2013-07" db="EMBL/GenBank/DDBJ databases">
        <title>Comparative Genomic and Metabolomic Analysis of Twelve Strains of Pseudoalteromonas luteoviolacea.</title>
        <authorList>
            <person name="Vynne N.G."/>
            <person name="Mansson M."/>
            <person name="Gram L."/>
        </authorList>
    </citation>
    <scope>NUCLEOTIDE SEQUENCE [LARGE SCALE GENOMIC DNA]</scope>
    <source>
        <strain evidence="2 3">H33</strain>
    </source>
</reference>
<evidence type="ECO:0000313" key="2">
    <source>
        <dbReference type="EMBL" id="KZN48085.1"/>
    </source>
</evidence>
<sequence>MIKSNKIIKTLAATSLLTVASFSGNASTGPAIESTNPTVEVVASSRNVVATMCVYESIRGGGPKGFQFEVRHDGRFTCRGPIMFPNEFGGAHVYALVSSYYIYG</sequence>
<dbReference type="Proteomes" id="UP000076503">
    <property type="component" value="Unassembled WGS sequence"/>
</dbReference>
<evidence type="ECO:0000256" key="1">
    <source>
        <dbReference type="SAM" id="SignalP"/>
    </source>
</evidence>
<dbReference type="EMBL" id="AUXZ01000094">
    <property type="protein sequence ID" value="KZN48085.1"/>
    <property type="molecule type" value="Genomic_DNA"/>
</dbReference>
<proteinExistence type="predicted"/>
<evidence type="ECO:0000313" key="3">
    <source>
        <dbReference type="Proteomes" id="UP000076503"/>
    </source>
</evidence>
<dbReference type="AlphaFoldDB" id="A0A167CUJ7"/>
<feature type="chain" id="PRO_5007884896" evidence="1">
    <location>
        <begin position="27"/>
        <end position="104"/>
    </location>
</feature>
<feature type="signal peptide" evidence="1">
    <location>
        <begin position="1"/>
        <end position="26"/>
    </location>
</feature>